<accession>A0ABP6WGR6</accession>
<feature type="domain" description="Beta-lactamase-related" evidence="1">
    <location>
        <begin position="9"/>
        <end position="350"/>
    </location>
</feature>
<dbReference type="RefSeq" id="WP_204912772.1">
    <property type="nucleotide sequence ID" value="NZ_BAAAYR010000001.1"/>
</dbReference>
<dbReference type="PANTHER" id="PTHR43283">
    <property type="entry name" value="BETA-LACTAMASE-RELATED"/>
    <property type="match status" value="1"/>
</dbReference>
<dbReference type="Proteomes" id="UP001500767">
    <property type="component" value="Unassembled WGS sequence"/>
</dbReference>
<dbReference type="EMBL" id="BAAAYR010000001">
    <property type="protein sequence ID" value="GAA3549547.1"/>
    <property type="molecule type" value="Genomic_DNA"/>
</dbReference>
<dbReference type="Pfam" id="PF00144">
    <property type="entry name" value="Beta-lactamase"/>
    <property type="match status" value="1"/>
</dbReference>
<dbReference type="PANTHER" id="PTHR43283:SF3">
    <property type="entry name" value="BETA-LACTAMASE FAMILY PROTEIN (AFU_ORTHOLOGUE AFUA_5G07500)"/>
    <property type="match status" value="1"/>
</dbReference>
<dbReference type="InterPro" id="IPR050789">
    <property type="entry name" value="Diverse_Enzym_Activities"/>
</dbReference>
<dbReference type="GO" id="GO:0016787">
    <property type="term" value="F:hydrolase activity"/>
    <property type="evidence" value="ECO:0007669"/>
    <property type="project" value="UniProtKB-KW"/>
</dbReference>
<reference evidence="3" key="1">
    <citation type="journal article" date="2019" name="Int. J. Syst. Evol. Microbiol.">
        <title>The Global Catalogue of Microorganisms (GCM) 10K type strain sequencing project: providing services to taxonomists for standard genome sequencing and annotation.</title>
        <authorList>
            <consortium name="The Broad Institute Genomics Platform"/>
            <consortium name="The Broad Institute Genome Sequencing Center for Infectious Disease"/>
            <person name="Wu L."/>
            <person name="Ma J."/>
        </authorList>
    </citation>
    <scope>NUCLEOTIDE SEQUENCE [LARGE SCALE GENOMIC DNA]</scope>
    <source>
        <strain evidence="3">JCM 16540</strain>
    </source>
</reference>
<keyword evidence="2" id="KW-0378">Hydrolase</keyword>
<sequence length="376" mass="39602">MTSALADLLARHVGAGTVPGAVGLLGGVEPEVVAVGEAALGGPPLRDDAIVRIQSMTKAVTAVAALRLVEAGLLGLDVSVEEWLPELAGRPVLTSPGAPLDDTVPVVRPITLRHLLTNASGYGMVVEPSPLADAMAANGTEAGAQPWSLGADAWLARLTELPLAFQPGEGWRYHHSFAVLGVLLSRVTGIPLADHLARDLFDPLGMADTGLWVPPEKLDRLPAAYRHDGHRFVETEPAGGGPYAGPPTIDVSHGELVSTARDYHRFLRALVADDAAGPPLLEPEHRRLMLSDQVPAAHKTPESFFPGFWDATGWGFGVAVQLEGEHAGRFGWSGGQGTDFFVDPDGTAGVLLTQVELGAHVWPLVEEFQALPAPRA</sequence>
<dbReference type="Gene3D" id="3.40.710.10">
    <property type="entry name" value="DD-peptidase/beta-lactamase superfamily"/>
    <property type="match status" value="1"/>
</dbReference>
<proteinExistence type="predicted"/>
<dbReference type="InterPro" id="IPR012338">
    <property type="entry name" value="Beta-lactam/transpept-like"/>
</dbReference>
<gene>
    <name evidence="2" type="ORF">GCM10022197_00470</name>
</gene>
<keyword evidence="3" id="KW-1185">Reference proteome</keyword>
<evidence type="ECO:0000259" key="1">
    <source>
        <dbReference type="Pfam" id="PF00144"/>
    </source>
</evidence>
<dbReference type="InterPro" id="IPR001466">
    <property type="entry name" value="Beta-lactam-related"/>
</dbReference>
<evidence type="ECO:0000313" key="3">
    <source>
        <dbReference type="Proteomes" id="UP001500767"/>
    </source>
</evidence>
<comment type="caution">
    <text evidence="2">The sequence shown here is derived from an EMBL/GenBank/DDBJ whole genome shotgun (WGS) entry which is preliminary data.</text>
</comment>
<name>A0ABP6WGR6_9ACTN</name>
<evidence type="ECO:0000313" key="2">
    <source>
        <dbReference type="EMBL" id="GAA3549547.1"/>
    </source>
</evidence>
<dbReference type="SUPFAM" id="SSF56601">
    <property type="entry name" value="beta-lactamase/transpeptidase-like"/>
    <property type="match status" value="1"/>
</dbReference>
<organism evidence="2 3">
    <name type="scientific">Microlunatus spumicola</name>
    <dbReference type="NCBI Taxonomy" id="81499"/>
    <lineage>
        <taxon>Bacteria</taxon>
        <taxon>Bacillati</taxon>
        <taxon>Actinomycetota</taxon>
        <taxon>Actinomycetes</taxon>
        <taxon>Propionibacteriales</taxon>
        <taxon>Propionibacteriaceae</taxon>
        <taxon>Microlunatus</taxon>
    </lineage>
</organism>
<protein>
    <submittedName>
        <fullName evidence="2">Serine hydrolase</fullName>
    </submittedName>
</protein>